<dbReference type="InterPro" id="IPR012677">
    <property type="entry name" value="Nucleotide-bd_a/b_plait_sf"/>
</dbReference>
<keyword evidence="6" id="KW-0508">mRNA splicing</keyword>
<feature type="domain" description="RRM" evidence="9">
    <location>
        <begin position="191"/>
        <end position="270"/>
    </location>
</feature>
<reference evidence="10" key="1">
    <citation type="submission" date="2020-05" db="EMBL/GenBank/DDBJ databases">
        <title>Phylogenomic resolution of chytrid fungi.</title>
        <authorList>
            <person name="Stajich J.E."/>
            <person name="Amses K."/>
            <person name="Simmons R."/>
            <person name="Seto K."/>
            <person name="Myers J."/>
            <person name="Bonds A."/>
            <person name="Quandt C.A."/>
            <person name="Barry K."/>
            <person name="Liu P."/>
            <person name="Grigoriev I."/>
            <person name="Longcore J.E."/>
            <person name="James T.Y."/>
        </authorList>
    </citation>
    <scope>NUCLEOTIDE SEQUENCE</scope>
    <source>
        <strain evidence="10">JEL0513</strain>
    </source>
</reference>
<sequence length="568" mass="64866">MDIDIEEMLEAPFKAQPPSQTQSLPVPSSSSSSSVAGQDDLNLYAGLEEMEDKSRERPRERERDRDRDRERKRDRDRDTRDRDTRDPRERERDRDRDRERDRDRRLRRSSRSRSPRRESRDRREEPREPREPRVPREARDREREPKEPAEREKERDKDRERDRERDRGHHRNPPRPSREELIQIEIERDSRTVFIMQLAARVRESDISSFFEQNGAGKVRDVRLVTDRISRKSKGVGYVEFYERASVQRAIALTGTKLLGIPIIATHTESEKNRLAEEAARAAAMAQTEASTGGPVSSALARLYVGSIDFSLTEEDIRTLFEVHGEIEFVNLHKDTETGRSKGFAFIQFKRDESARNALEKMHGYELKGRQLKVGYSTEADKSGLAYNINSGSTGITVITPGLPAISISTSHHHAMTMNGGLEDEEKAGVAMTAQSRAALMAKLARRDEPGASAATVPLPAKPHATEVTATRCVLLKNMFDPENETDEGWDVEIRNDVKDECEKYGKIVHIAVDKNSQGFIYIKFDAIPYAQQAINALNGRFFAGKQISATFMLEIVYHAKYPEAAYL</sequence>
<proteinExistence type="inferred from homology"/>
<dbReference type="InterPro" id="IPR003954">
    <property type="entry name" value="RRM_euk-type"/>
</dbReference>
<dbReference type="SMART" id="SM00361">
    <property type="entry name" value="RRM_1"/>
    <property type="match status" value="2"/>
</dbReference>
<evidence type="ECO:0000256" key="1">
    <source>
        <dbReference type="ARBA" id="ARBA00007747"/>
    </source>
</evidence>
<dbReference type="GO" id="GO:0003723">
    <property type="term" value="F:RNA binding"/>
    <property type="evidence" value="ECO:0007669"/>
    <property type="project" value="UniProtKB-UniRule"/>
</dbReference>
<dbReference type="GO" id="GO:0005684">
    <property type="term" value="C:U2-type spliceosomal complex"/>
    <property type="evidence" value="ECO:0007669"/>
    <property type="project" value="UniProtKB-ARBA"/>
</dbReference>
<evidence type="ECO:0000256" key="6">
    <source>
        <dbReference type="ARBA" id="ARBA00023187"/>
    </source>
</evidence>
<keyword evidence="4" id="KW-0677">Repeat</keyword>
<feature type="domain" description="RRM" evidence="9">
    <location>
        <begin position="301"/>
        <end position="379"/>
    </location>
</feature>
<dbReference type="InterPro" id="IPR000504">
    <property type="entry name" value="RRM_dom"/>
</dbReference>
<dbReference type="CDD" id="cd12285">
    <property type="entry name" value="RRM3_RBM39_like"/>
    <property type="match status" value="1"/>
</dbReference>
<dbReference type="FunFam" id="3.30.70.330:FF:000105">
    <property type="entry name" value="HIV Tat-specific factor 1 homolog"/>
    <property type="match status" value="1"/>
</dbReference>
<dbReference type="GO" id="GO:0000398">
    <property type="term" value="P:mRNA splicing, via spliceosome"/>
    <property type="evidence" value="ECO:0007669"/>
    <property type="project" value="UniProtKB-ARBA"/>
</dbReference>
<feature type="region of interest" description="Disordered" evidence="8">
    <location>
        <begin position="1"/>
        <end position="182"/>
    </location>
</feature>
<evidence type="ECO:0000256" key="5">
    <source>
        <dbReference type="ARBA" id="ARBA00022884"/>
    </source>
</evidence>
<dbReference type="PROSITE" id="PS50102">
    <property type="entry name" value="RRM"/>
    <property type="match status" value="3"/>
</dbReference>
<dbReference type="InterPro" id="IPR006509">
    <property type="entry name" value="RBM39_SF"/>
</dbReference>
<dbReference type="EMBL" id="JADGJH010001920">
    <property type="protein sequence ID" value="KAJ3107150.1"/>
    <property type="molecule type" value="Genomic_DNA"/>
</dbReference>
<evidence type="ECO:0000256" key="8">
    <source>
        <dbReference type="SAM" id="MobiDB-lite"/>
    </source>
</evidence>
<dbReference type="NCBIfam" id="TIGR01622">
    <property type="entry name" value="SF-CC1"/>
    <property type="match status" value="1"/>
</dbReference>
<evidence type="ECO:0000256" key="4">
    <source>
        <dbReference type="ARBA" id="ARBA00022737"/>
    </source>
</evidence>
<name>A0AAD5SVC9_9FUNG</name>
<dbReference type="SUPFAM" id="SSF54928">
    <property type="entry name" value="RNA-binding domain, RBD"/>
    <property type="match status" value="2"/>
</dbReference>
<accession>A0AAD5SVC9</accession>
<evidence type="ECO:0000256" key="2">
    <source>
        <dbReference type="ARBA" id="ARBA00022553"/>
    </source>
</evidence>
<protein>
    <recommendedName>
        <fullName evidence="9">RRM domain-containing protein</fullName>
    </recommendedName>
</protein>
<dbReference type="Gene3D" id="3.30.70.330">
    <property type="match status" value="3"/>
</dbReference>
<dbReference type="Pfam" id="PF15519">
    <property type="entry name" value="RBM39linker"/>
    <property type="match status" value="1"/>
</dbReference>
<dbReference type="CDD" id="cd12284">
    <property type="entry name" value="RRM2_RBM23_RBM39"/>
    <property type="match status" value="1"/>
</dbReference>
<evidence type="ECO:0000313" key="11">
    <source>
        <dbReference type="Proteomes" id="UP001211907"/>
    </source>
</evidence>
<comment type="similarity">
    <text evidence="1">Belongs to the HTATSF1 family.</text>
</comment>
<dbReference type="AlphaFoldDB" id="A0AAD5SVC9"/>
<feature type="compositionally biased region" description="Basic residues" evidence="8">
    <location>
        <begin position="105"/>
        <end position="114"/>
    </location>
</feature>
<dbReference type="PANTHER" id="PTHR48036">
    <property type="entry name" value="SPLICING FACTOR (PAD-1), PUTATIVE (AFU_ORTHOLOGUE AFUA_1G15810)-RELATED"/>
    <property type="match status" value="1"/>
</dbReference>
<feature type="domain" description="RRM" evidence="9">
    <location>
        <begin position="472"/>
        <end position="555"/>
    </location>
</feature>
<evidence type="ECO:0000256" key="7">
    <source>
        <dbReference type="PROSITE-ProRule" id="PRU00176"/>
    </source>
</evidence>
<dbReference type="SMART" id="SM00360">
    <property type="entry name" value="RRM"/>
    <property type="match status" value="3"/>
</dbReference>
<feature type="compositionally biased region" description="Basic and acidic residues" evidence="8">
    <location>
        <begin position="115"/>
        <end position="167"/>
    </location>
</feature>
<gene>
    <name evidence="10" type="ORF">HK100_003640</name>
</gene>
<dbReference type="InterPro" id="IPR029123">
    <property type="entry name" value="RBM39_linker"/>
</dbReference>
<evidence type="ECO:0000256" key="3">
    <source>
        <dbReference type="ARBA" id="ARBA00022664"/>
    </source>
</evidence>
<keyword evidence="3" id="KW-0507">mRNA processing</keyword>
<dbReference type="InterPro" id="IPR035979">
    <property type="entry name" value="RBD_domain_sf"/>
</dbReference>
<keyword evidence="11" id="KW-1185">Reference proteome</keyword>
<feature type="compositionally biased region" description="Basic and acidic residues" evidence="8">
    <location>
        <begin position="52"/>
        <end position="104"/>
    </location>
</feature>
<keyword evidence="5 7" id="KW-0694">RNA-binding</keyword>
<dbReference type="Pfam" id="PF00076">
    <property type="entry name" value="RRM_1"/>
    <property type="match status" value="3"/>
</dbReference>
<organism evidence="10 11">
    <name type="scientific">Physocladia obscura</name>
    <dbReference type="NCBI Taxonomy" id="109957"/>
    <lineage>
        <taxon>Eukaryota</taxon>
        <taxon>Fungi</taxon>
        <taxon>Fungi incertae sedis</taxon>
        <taxon>Chytridiomycota</taxon>
        <taxon>Chytridiomycota incertae sedis</taxon>
        <taxon>Chytridiomycetes</taxon>
        <taxon>Chytridiales</taxon>
        <taxon>Chytriomycetaceae</taxon>
        <taxon>Physocladia</taxon>
    </lineage>
</organism>
<evidence type="ECO:0000313" key="10">
    <source>
        <dbReference type="EMBL" id="KAJ3107150.1"/>
    </source>
</evidence>
<keyword evidence="2" id="KW-0597">Phosphoprotein</keyword>
<dbReference type="CDD" id="cd12283">
    <property type="entry name" value="RRM1_RBM39_like"/>
    <property type="match status" value="1"/>
</dbReference>
<evidence type="ECO:0000259" key="9">
    <source>
        <dbReference type="PROSITE" id="PS50102"/>
    </source>
</evidence>
<feature type="compositionally biased region" description="Low complexity" evidence="8">
    <location>
        <begin position="16"/>
        <end position="34"/>
    </location>
</feature>
<dbReference type="Proteomes" id="UP001211907">
    <property type="component" value="Unassembled WGS sequence"/>
</dbReference>
<comment type="caution">
    <text evidence="10">The sequence shown here is derived from an EMBL/GenBank/DDBJ whole genome shotgun (WGS) entry which is preliminary data.</text>
</comment>